<name>A0ABQ5HV17_9ASTR</name>
<reference evidence="2" key="1">
    <citation type="journal article" date="2022" name="Int. J. Mol. Sci.">
        <title>Draft Genome of Tanacetum Coccineum: Genomic Comparison of Closely Related Tanacetum-Family Plants.</title>
        <authorList>
            <person name="Yamashiro T."/>
            <person name="Shiraishi A."/>
            <person name="Nakayama K."/>
            <person name="Satake H."/>
        </authorList>
    </citation>
    <scope>NUCLEOTIDE SEQUENCE</scope>
</reference>
<evidence type="ECO:0000313" key="2">
    <source>
        <dbReference type="EMBL" id="GJT91712.1"/>
    </source>
</evidence>
<comment type="caution">
    <text evidence="2">The sequence shown here is derived from an EMBL/GenBank/DDBJ whole genome shotgun (WGS) entry which is preliminary data.</text>
</comment>
<evidence type="ECO:0000313" key="3">
    <source>
        <dbReference type="Proteomes" id="UP001151760"/>
    </source>
</evidence>
<sequence>MLLTEALELGVYLDPEQLAFLADNGDTVTPVQASQEIRSPAAFQTDDLDAFDSDCNDAPSAKAVLMANLSSYDSDVLSECSEQPSFDNDTEVDITSDSNIISYEKYLQETEISIVQSTSSSTQQNELLMSVIEEMSSHVAKFNKKSKDKEYKYLDEVIDLQKKNKALDNVVYKIVPALYDGHTIVKQHDSLSVPDIEKTLELAEERVSSSTGASRLKPRSNIKKDRISQTSYSNKKTNKVEDQPRIGKSSLNNMNRVSKTVCNANVKHSVLNANSELICATCHECMFDTIHDLCVSYYLNDVNARVKTKSVISRSAKSKKKKM</sequence>
<gene>
    <name evidence="2" type="ORF">Tco_1080557</name>
</gene>
<reference evidence="2" key="2">
    <citation type="submission" date="2022-01" db="EMBL/GenBank/DDBJ databases">
        <authorList>
            <person name="Yamashiro T."/>
            <person name="Shiraishi A."/>
            <person name="Satake H."/>
            <person name="Nakayama K."/>
        </authorList>
    </citation>
    <scope>NUCLEOTIDE SEQUENCE</scope>
</reference>
<evidence type="ECO:0000256" key="1">
    <source>
        <dbReference type="SAM" id="MobiDB-lite"/>
    </source>
</evidence>
<proteinExistence type="predicted"/>
<organism evidence="2 3">
    <name type="scientific">Tanacetum coccineum</name>
    <dbReference type="NCBI Taxonomy" id="301880"/>
    <lineage>
        <taxon>Eukaryota</taxon>
        <taxon>Viridiplantae</taxon>
        <taxon>Streptophyta</taxon>
        <taxon>Embryophyta</taxon>
        <taxon>Tracheophyta</taxon>
        <taxon>Spermatophyta</taxon>
        <taxon>Magnoliopsida</taxon>
        <taxon>eudicotyledons</taxon>
        <taxon>Gunneridae</taxon>
        <taxon>Pentapetalae</taxon>
        <taxon>asterids</taxon>
        <taxon>campanulids</taxon>
        <taxon>Asterales</taxon>
        <taxon>Asteraceae</taxon>
        <taxon>Asteroideae</taxon>
        <taxon>Anthemideae</taxon>
        <taxon>Anthemidinae</taxon>
        <taxon>Tanacetum</taxon>
    </lineage>
</organism>
<dbReference type="EMBL" id="BQNB010020043">
    <property type="protein sequence ID" value="GJT91712.1"/>
    <property type="molecule type" value="Genomic_DNA"/>
</dbReference>
<keyword evidence="3" id="KW-1185">Reference proteome</keyword>
<protein>
    <submittedName>
        <fullName evidence="2">Copia protein</fullName>
    </submittedName>
</protein>
<accession>A0ABQ5HV17</accession>
<dbReference type="Proteomes" id="UP001151760">
    <property type="component" value="Unassembled WGS sequence"/>
</dbReference>
<feature type="region of interest" description="Disordered" evidence="1">
    <location>
        <begin position="207"/>
        <end position="251"/>
    </location>
</feature>